<evidence type="ECO:0000256" key="1">
    <source>
        <dbReference type="ARBA" id="ARBA00011952"/>
    </source>
</evidence>
<comment type="pathway">
    <text evidence="5">Carbohydrate degradation; glycolysis; D-glyceraldehyde 3-phosphate and glycerone phosphate from D-glucose: step 2/4.</text>
</comment>
<evidence type="ECO:0000313" key="7">
    <source>
        <dbReference type="Proteomes" id="UP000824105"/>
    </source>
</evidence>
<protein>
    <recommendedName>
        <fullName evidence="1 5">Glucose-6-phosphate isomerase</fullName>
        <ecNumber evidence="1 5">5.3.1.9</ecNumber>
    </recommendedName>
</protein>
<evidence type="ECO:0000256" key="4">
    <source>
        <dbReference type="ARBA" id="ARBA00023235"/>
    </source>
</evidence>
<dbReference type="EMBL" id="DXBF01000004">
    <property type="protein sequence ID" value="HIZ61191.1"/>
    <property type="molecule type" value="Genomic_DNA"/>
</dbReference>
<dbReference type="SUPFAM" id="SSF53697">
    <property type="entry name" value="SIS domain"/>
    <property type="match status" value="1"/>
</dbReference>
<dbReference type="InterPro" id="IPR018189">
    <property type="entry name" value="Phosphoglucose_isomerase_CS"/>
</dbReference>
<gene>
    <name evidence="6" type="ORF">H9724_00245</name>
</gene>
<dbReference type="PANTHER" id="PTHR11469">
    <property type="entry name" value="GLUCOSE-6-PHOSPHATE ISOMERASE"/>
    <property type="match status" value="1"/>
</dbReference>
<dbReference type="EC" id="5.3.1.9" evidence="1 5"/>
<dbReference type="AlphaFoldDB" id="A0A9D2JNC0"/>
<dbReference type="PANTHER" id="PTHR11469:SF1">
    <property type="entry name" value="GLUCOSE-6-PHOSPHATE ISOMERASE"/>
    <property type="match status" value="1"/>
</dbReference>
<dbReference type="InterPro" id="IPR035482">
    <property type="entry name" value="SIS_PGI_2"/>
</dbReference>
<evidence type="ECO:0000256" key="3">
    <source>
        <dbReference type="ARBA" id="ARBA00023152"/>
    </source>
</evidence>
<name>A0A9D2JNC0_9FIRM</name>
<evidence type="ECO:0000256" key="2">
    <source>
        <dbReference type="ARBA" id="ARBA00022432"/>
    </source>
</evidence>
<comment type="caution">
    <text evidence="6">The sequence shown here is derived from an EMBL/GenBank/DDBJ whole genome shotgun (WGS) entry which is preliminary data.</text>
</comment>
<organism evidence="6 7">
    <name type="scientific">Candidatus Gemmiger avistercoris</name>
    <dbReference type="NCBI Taxonomy" id="2838606"/>
    <lineage>
        <taxon>Bacteria</taxon>
        <taxon>Bacillati</taxon>
        <taxon>Bacillota</taxon>
        <taxon>Clostridia</taxon>
        <taxon>Eubacteriales</taxon>
        <taxon>Gemmiger</taxon>
    </lineage>
</organism>
<dbReference type="GO" id="GO:0048029">
    <property type="term" value="F:monosaccharide binding"/>
    <property type="evidence" value="ECO:0007669"/>
    <property type="project" value="TreeGrafter"/>
</dbReference>
<dbReference type="GO" id="GO:0006096">
    <property type="term" value="P:glycolytic process"/>
    <property type="evidence" value="ECO:0007669"/>
    <property type="project" value="UniProtKB-KW"/>
</dbReference>
<dbReference type="Gene3D" id="3.40.50.10490">
    <property type="entry name" value="Glucose-6-phosphate isomerase like protein, domain 1"/>
    <property type="match status" value="2"/>
</dbReference>
<proteinExistence type="inferred from homology"/>
<dbReference type="GO" id="GO:0051156">
    <property type="term" value="P:glucose 6-phosphate metabolic process"/>
    <property type="evidence" value="ECO:0007669"/>
    <property type="project" value="TreeGrafter"/>
</dbReference>
<sequence length="419" mass="46350">MLKLSIRDQRALVSEAELATAVQEGIPVLERVQKGEAAYADSLGWLHVDEWAGEEVLSRIEQLAAQIRETCDAFVLIGVGGSNNAARSVIEALADGTGPEIVYAGNTLSANAMNRMLKRLEGKRFAVDCIAKNFETLEPGASFRVLRRELAARCSPAEAAARILCTGTEGSPLEELCQKEGYTFLPFPTNIGGRYTAMTYVGLLPMAVAGIDIRALVRGAAGMEQALRSGAPEDNLALRYAVLRNLYYQRGYKLELLASFEPQFRWFYKWWVQLFAESEGKDGKGLFPVCAEYSEELHAVGQYIQDGAPLMFETFLDVEARQDSLVVMPDGKADHFDYLNGKDFYDINKAAFSATVTAHSQKLPCLIFDIPALDAYNFGQLFYFFQFACYVSGSLLGIDPFNQPGVEAYKCWMFKALGK</sequence>
<evidence type="ECO:0000313" key="6">
    <source>
        <dbReference type="EMBL" id="HIZ61191.1"/>
    </source>
</evidence>
<dbReference type="GO" id="GO:0005829">
    <property type="term" value="C:cytosol"/>
    <property type="evidence" value="ECO:0007669"/>
    <property type="project" value="TreeGrafter"/>
</dbReference>
<dbReference type="PROSITE" id="PS00174">
    <property type="entry name" value="P_GLUCOSE_ISOMERASE_2"/>
    <property type="match status" value="1"/>
</dbReference>
<evidence type="ECO:0000256" key="5">
    <source>
        <dbReference type="RuleBase" id="RU000612"/>
    </source>
</evidence>
<dbReference type="InterPro" id="IPR001672">
    <property type="entry name" value="G6P_Isomerase"/>
</dbReference>
<accession>A0A9D2JNC0</accession>
<keyword evidence="4 5" id="KW-0413">Isomerase</keyword>
<dbReference type="Proteomes" id="UP000824105">
    <property type="component" value="Unassembled WGS sequence"/>
</dbReference>
<comment type="catalytic activity">
    <reaction evidence="5">
        <text>alpha-D-glucose 6-phosphate = beta-D-fructose 6-phosphate</text>
        <dbReference type="Rhea" id="RHEA:11816"/>
        <dbReference type="ChEBI" id="CHEBI:57634"/>
        <dbReference type="ChEBI" id="CHEBI:58225"/>
        <dbReference type="EC" id="5.3.1.9"/>
    </reaction>
</comment>
<dbReference type="GO" id="GO:0004347">
    <property type="term" value="F:glucose-6-phosphate isomerase activity"/>
    <property type="evidence" value="ECO:0007669"/>
    <property type="project" value="UniProtKB-EC"/>
</dbReference>
<reference evidence="6" key="1">
    <citation type="journal article" date="2021" name="PeerJ">
        <title>Extensive microbial diversity within the chicken gut microbiome revealed by metagenomics and culture.</title>
        <authorList>
            <person name="Gilroy R."/>
            <person name="Ravi A."/>
            <person name="Getino M."/>
            <person name="Pursley I."/>
            <person name="Horton D.L."/>
            <person name="Alikhan N.F."/>
            <person name="Baker D."/>
            <person name="Gharbi K."/>
            <person name="Hall N."/>
            <person name="Watson M."/>
            <person name="Adriaenssens E.M."/>
            <person name="Foster-Nyarko E."/>
            <person name="Jarju S."/>
            <person name="Secka A."/>
            <person name="Antonio M."/>
            <person name="Oren A."/>
            <person name="Chaudhuri R.R."/>
            <person name="La Ragione R."/>
            <person name="Hildebrand F."/>
            <person name="Pallen M.J."/>
        </authorList>
    </citation>
    <scope>NUCLEOTIDE SEQUENCE</scope>
    <source>
        <strain evidence="6">CHK188-11489</strain>
    </source>
</reference>
<reference evidence="6" key="2">
    <citation type="submission" date="2021-04" db="EMBL/GenBank/DDBJ databases">
        <authorList>
            <person name="Gilroy R."/>
        </authorList>
    </citation>
    <scope>NUCLEOTIDE SEQUENCE</scope>
    <source>
        <strain evidence="6">CHK188-11489</strain>
    </source>
</reference>
<dbReference type="CDD" id="cd05016">
    <property type="entry name" value="SIS_PGI_2"/>
    <property type="match status" value="1"/>
</dbReference>
<dbReference type="Pfam" id="PF00342">
    <property type="entry name" value="PGI"/>
    <property type="match status" value="1"/>
</dbReference>
<dbReference type="GO" id="GO:0097367">
    <property type="term" value="F:carbohydrate derivative binding"/>
    <property type="evidence" value="ECO:0007669"/>
    <property type="project" value="InterPro"/>
</dbReference>
<dbReference type="InterPro" id="IPR046348">
    <property type="entry name" value="SIS_dom_sf"/>
</dbReference>
<dbReference type="GO" id="GO:0006094">
    <property type="term" value="P:gluconeogenesis"/>
    <property type="evidence" value="ECO:0007669"/>
    <property type="project" value="UniProtKB-KW"/>
</dbReference>
<comment type="similarity">
    <text evidence="5">Belongs to the GPI family.</text>
</comment>
<keyword evidence="2 5" id="KW-0312">Gluconeogenesis</keyword>
<dbReference type="PROSITE" id="PS51463">
    <property type="entry name" value="P_GLUCOSE_ISOMERASE_3"/>
    <property type="match status" value="1"/>
</dbReference>
<dbReference type="PRINTS" id="PR00662">
    <property type="entry name" value="G6PISOMERASE"/>
</dbReference>
<keyword evidence="3 5" id="KW-0324">Glycolysis</keyword>